<feature type="domain" description="Metallo-beta-lactamase" evidence="5">
    <location>
        <begin position="110"/>
        <end position="318"/>
    </location>
</feature>
<dbReference type="EMBL" id="JAUTBK010000002">
    <property type="protein sequence ID" value="MDQ1208476.1"/>
    <property type="molecule type" value="Genomic_DNA"/>
</dbReference>
<evidence type="ECO:0000256" key="2">
    <source>
        <dbReference type="ARBA" id="ARBA00022723"/>
    </source>
</evidence>
<evidence type="ECO:0000256" key="4">
    <source>
        <dbReference type="ARBA" id="ARBA00022833"/>
    </source>
</evidence>
<reference evidence="6 7" key="1">
    <citation type="submission" date="2023-07" db="EMBL/GenBank/DDBJ databases">
        <title>Functional and genomic diversity of the sorghum phyllosphere microbiome.</title>
        <authorList>
            <person name="Shade A."/>
        </authorList>
    </citation>
    <scope>NUCLEOTIDE SEQUENCE [LARGE SCALE GENOMIC DNA]</scope>
    <source>
        <strain evidence="6 7">SORGH_AS_0887</strain>
    </source>
</reference>
<dbReference type="InterPro" id="IPR036866">
    <property type="entry name" value="RibonucZ/Hydroxyglut_hydro"/>
</dbReference>
<evidence type="ECO:0000313" key="6">
    <source>
        <dbReference type="EMBL" id="MDQ1208476.1"/>
    </source>
</evidence>
<keyword evidence="2" id="KW-0479">Metal-binding</keyword>
<name>A0ABU0UV99_ACIBI</name>
<sequence>MQNSIGHAKTKLRTSTFIRMLMTLLRSTVIATSLVFGTISTLQAASLSMPTSQKQVAGYYQYQAGNVQITALLDGTNFMSPTLFKDIPQQQVHEILKKYYADQEKGVQTSVNAFLVNTGKSLVLVDSGAASCFGAHLGSVLTNLKAAGYQPEQVDTILLTHLHPDHVCGISKNGTANFPNATVYASQDEANYWLDAKQASKVPEAKRAGYLGTVEKIKVALAPYQAKQRFKTYKLGDEIQGFKVISTAGHTPGHFSYALKTDSETVVFIGDIVHSHTVQFDRPKTAIEYDINPQQAVQTRLKQFADFAKHGQTIAAPHLPFPGIGHVYSADEKSYQWIPVHFKD</sequence>
<keyword evidence="4" id="KW-0862">Zinc</keyword>
<keyword evidence="7" id="KW-1185">Reference proteome</keyword>
<evidence type="ECO:0000256" key="3">
    <source>
        <dbReference type="ARBA" id="ARBA00022801"/>
    </source>
</evidence>
<evidence type="ECO:0000256" key="1">
    <source>
        <dbReference type="ARBA" id="ARBA00007749"/>
    </source>
</evidence>
<dbReference type="InterPro" id="IPR051013">
    <property type="entry name" value="MBL_superfamily_lactonases"/>
</dbReference>
<evidence type="ECO:0000259" key="5">
    <source>
        <dbReference type="SMART" id="SM00849"/>
    </source>
</evidence>
<protein>
    <submittedName>
        <fullName evidence="6">Glyoxylase-like metal-dependent hydrolase (Beta-lactamase superfamily II)</fullName>
    </submittedName>
</protein>
<organism evidence="6 7">
    <name type="scientific">Acinetobacter baylyi</name>
    <dbReference type="NCBI Taxonomy" id="202950"/>
    <lineage>
        <taxon>Bacteria</taxon>
        <taxon>Pseudomonadati</taxon>
        <taxon>Pseudomonadota</taxon>
        <taxon>Gammaproteobacteria</taxon>
        <taxon>Moraxellales</taxon>
        <taxon>Moraxellaceae</taxon>
        <taxon>Acinetobacter</taxon>
    </lineage>
</organism>
<dbReference type="InterPro" id="IPR001279">
    <property type="entry name" value="Metallo-B-lactamas"/>
</dbReference>
<dbReference type="PANTHER" id="PTHR42978:SF6">
    <property type="entry name" value="QUORUM-QUENCHING LACTONASE YTNP-RELATED"/>
    <property type="match status" value="1"/>
</dbReference>
<gene>
    <name evidence="6" type="ORF">QE380_001399</name>
</gene>
<comment type="similarity">
    <text evidence="1">Belongs to the metallo-beta-lactamase superfamily.</text>
</comment>
<dbReference type="Pfam" id="PF00753">
    <property type="entry name" value="Lactamase_B"/>
    <property type="match status" value="1"/>
</dbReference>
<evidence type="ECO:0000313" key="7">
    <source>
        <dbReference type="Proteomes" id="UP001233360"/>
    </source>
</evidence>
<dbReference type="CDD" id="cd07720">
    <property type="entry name" value="OPHC2-like_MBL-fold"/>
    <property type="match status" value="1"/>
</dbReference>
<dbReference type="Proteomes" id="UP001233360">
    <property type="component" value="Unassembled WGS sequence"/>
</dbReference>
<dbReference type="SMART" id="SM00849">
    <property type="entry name" value="Lactamase_B"/>
    <property type="match status" value="1"/>
</dbReference>
<dbReference type="Gene3D" id="3.60.15.10">
    <property type="entry name" value="Ribonuclease Z/Hydroxyacylglutathione hydrolase-like"/>
    <property type="match status" value="1"/>
</dbReference>
<accession>A0ABU0UV99</accession>
<comment type="caution">
    <text evidence="6">The sequence shown here is derived from an EMBL/GenBank/DDBJ whole genome shotgun (WGS) entry which is preliminary data.</text>
</comment>
<proteinExistence type="inferred from homology"/>
<keyword evidence="3" id="KW-0378">Hydrolase</keyword>
<dbReference type="PANTHER" id="PTHR42978">
    <property type="entry name" value="QUORUM-QUENCHING LACTONASE YTNP-RELATED-RELATED"/>
    <property type="match status" value="1"/>
</dbReference>
<dbReference type="SUPFAM" id="SSF56281">
    <property type="entry name" value="Metallo-hydrolase/oxidoreductase"/>
    <property type="match status" value="1"/>
</dbReference>